<gene>
    <name evidence="1" type="ORF">F7D42_04265</name>
</gene>
<dbReference type="Proteomes" id="UP000358159">
    <property type="component" value="Unassembled WGS sequence"/>
</dbReference>
<evidence type="ECO:0000313" key="2">
    <source>
        <dbReference type="Proteomes" id="UP000358159"/>
    </source>
</evidence>
<sequence>MGIFNSKNLKKAVNMVASSSPVINAISQATDIVDKSMDVIDKNLNGGKNWNFSEMPIDEVAKAFMNGVRGKHIVCMMTNISDTAKASIRDNFNLDIDEQILFFNDTSFFGNKNQGIVITNKRLAWIPDNDEGDVYSFAFNDIERVEYREMQIYLWGYGNDEDNVRLPLDHFFSFNGETSAVKADAQKIAAVLNKMVTVAGHEEETTPLEVIESYLDNNEADKAIRCINEILSSTDFTDEDETKSIYYYYLGLAYAQKMTEQLDVDIAAGSEQFSEEVDRYDGAMNSAFREALVLCTDDEFRCKIYYLNALYCLNQLQGRQMALAAMESPDFEIKQEAKDIYMNTTKHLPAYFTQIDYNTRKFIFVLGTEKQLPGCYDKDGNIQFVFTLNDLPTSIQFPVGHPQANTLYIGHPFKPATYLPFENATEQLFMERVHELCYLGQCLGANEIRIKRLRGLDTASSEAKQLDVSGELDVKAVNVGGSFGRNTAAQNSYSSKDGMEMVQTYLPTKQPYCPDDLVWLDSETSWQALVKQRLNGNILSYSLHLSSSESVSMTSSKVQSVKASFEYLVTKVSGTYDAKTDKTFSKTEEIEWEIDMQFKPLQDFEDDNVNASNGQAVAQIAQTQESELSEDELAYKEEVEFCLEDASEIDAHSRKFLERKRQKLGLSETRAQEIEDMVKASLVSFTDEEKEYMEALDDIIEDGVIPDNVRRLLERERKSLGISEERAKELEEIKCKA</sequence>
<protein>
    <submittedName>
        <fullName evidence="1">Uncharacterized protein</fullName>
    </submittedName>
</protein>
<comment type="caution">
    <text evidence="1">The sequence shown here is derived from an EMBL/GenBank/DDBJ whole genome shotgun (WGS) entry which is preliminary data.</text>
</comment>
<dbReference type="EMBL" id="VZAZ01000017">
    <property type="protein sequence ID" value="MQO54932.1"/>
    <property type="molecule type" value="Genomic_DNA"/>
</dbReference>
<dbReference type="AlphaFoldDB" id="A0A6A7VJN1"/>
<reference evidence="1 2" key="1">
    <citation type="submission" date="2019-09" db="EMBL/GenBank/DDBJ databases">
        <title>Distinct polysaccharide growth profiles of human intestinal Prevotella copri isolates.</title>
        <authorList>
            <person name="Fehlner-Peach H."/>
            <person name="Magnabosco C."/>
            <person name="Raghavan V."/>
            <person name="Scher J.U."/>
            <person name="Tett A."/>
            <person name="Cox L.M."/>
            <person name="Gottsegen C."/>
            <person name="Watters A."/>
            <person name="Wiltshire- Gordon J.D."/>
            <person name="Segata N."/>
            <person name="Bonneau R."/>
            <person name="Littman D.R."/>
        </authorList>
    </citation>
    <scope>NUCLEOTIDE SEQUENCE [LARGE SCALE GENOMIC DNA]</scope>
    <source>
        <strain evidence="1 2">BVe41219</strain>
    </source>
</reference>
<proteinExistence type="predicted"/>
<name>A0A6A7VJN1_9BACT</name>
<organism evidence="1 2">
    <name type="scientific">Segatella copri</name>
    <dbReference type="NCBI Taxonomy" id="165179"/>
    <lineage>
        <taxon>Bacteria</taxon>
        <taxon>Pseudomonadati</taxon>
        <taxon>Bacteroidota</taxon>
        <taxon>Bacteroidia</taxon>
        <taxon>Bacteroidales</taxon>
        <taxon>Prevotellaceae</taxon>
        <taxon>Segatella</taxon>
    </lineage>
</organism>
<evidence type="ECO:0000313" key="1">
    <source>
        <dbReference type="EMBL" id="MQO54932.1"/>
    </source>
</evidence>
<accession>A0A6A7VJN1</accession>
<dbReference type="RefSeq" id="WP_153094595.1">
    <property type="nucleotide sequence ID" value="NZ_VZAK01000007.1"/>
</dbReference>